<dbReference type="EMBL" id="FOYX01000001">
    <property type="protein sequence ID" value="SFR58252.1"/>
    <property type="molecule type" value="Genomic_DNA"/>
</dbReference>
<gene>
    <name evidence="2" type="ORF">SAMN04488010_0804</name>
</gene>
<dbReference type="Pfam" id="PF09359">
    <property type="entry name" value="VTC"/>
    <property type="match status" value="1"/>
</dbReference>
<dbReference type="GO" id="GO:0006799">
    <property type="term" value="P:polyphosphate biosynthetic process"/>
    <property type="evidence" value="ECO:0007669"/>
    <property type="project" value="UniProtKB-ARBA"/>
</dbReference>
<name>A0A1I6HUW5_9FLAO</name>
<organism evidence="2 3">
    <name type="scientific">Maribacter stanieri</name>
    <dbReference type="NCBI Taxonomy" id="440514"/>
    <lineage>
        <taxon>Bacteria</taxon>
        <taxon>Pseudomonadati</taxon>
        <taxon>Bacteroidota</taxon>
        <taxon>Flavobacteriia</taxon>
        <taxon>Flavobacteriales</taxon>
        <taxon>Flavobacteriaceae</taxon>
        <taxon>Maribacter</taxon>
    </lineage>
</organism>
<dbReference type="STRING" id="440514.SAMN04488010_0804"/>
<keyword evidence="3" id="KW-1185">Reference proteome</keyword>
<proteinExistence type="predicted"/>
<dbReference type="Proteomes" id="UP000199462">
    <property type="component" value="Unassembled WGS sequence"/>
</dbReference>
<accession>A0A1I6HUW5</accession>
<dbReference type="CDD" id="cd07750">
    <property type="entry name" value="PolyPPase_VTC_like"/>
    <property type="match status" value="1"/>
</dbReference>
<evidence type="ECO:0000313" key="2">
    <source>
        <dbReference type="EMBL" id="SFR58252.1"/>
    </source>
</evidence>
<feature type="domain" description="VTC" evidence="1">
    <location>
        <begin position="24"/>
        <end position="242"/>
    </location>
</feature>
<dbReference type="InterPro" id="IPR018966">
    <property type="entry name" value="VTC_domain"/>
</dbReference>
<reference evidence="3" key="1">
    <citation type="submission" date="2016-10" db="EMBL/GenBank/DDBJ databases">
        <authorList>
            <person name="Varghese N."/>
            <person name="Submissions S."/>
        </authorList>
    </citation>
    <scope>NUCLEOTIDE SEQUENCE [LARGE SCALE GENOMIC DNA]</scope>
    <source>
        <strain evidence="3">DSM 19891</strain>
    </source>
</reference>
<sequence>MATSMEKVVSNTAKSSILSEDNLRYERKYICSSAYLEDLVQNLFSNSYGFKEIFEKRRVNNVYFDDYNYNFYKQNVSGIGNREKFRLRWYGDNFSVVDKSAIEIKKKFGEVGDKITHRLDDLVLDIKSVNIYNLVEIITEKIEDNLVLKNRLQQLQPTLFNSYERRYFLSDCKKFRITLDFHQRFYDPYYTNYVASERRIEDDIVVLELKYNLNDDGEARGISQEFEYRVSRNSKYVQGIDLIKGLSF</sequence>
<protein>
    <submittedName>
        <fullName evidence="2">VTC domain-containing protein</fullName>
    </submittedName>
</protein>
<dbReference type="InterPro" id="IPR042267">
    <property type="entry name" value="VTC_sf"/>
</dbReference>
<dbReference type="AlphaFoldDB" id="A0A1I6HUW5"/>
<dbReference type="Gene3D" id="3.20.100.30">
    <property type="entry name" value="VTC, catalytic tunnel domain"/>
    <property type="match status" value="1"/>
</dbReference>
<evidence type="ECO:0000259" key="1">
    <source>
        <dbReference type="Pfam" id="PF09359"/>
    </source>
</evidence>
<evidence type="ECO:0000313" key="3">
    <source>
        <dbReference type="Proteomes" id="UP000199462"/>
    </source>
</evidence>